<organism evidence="2 3">
    <name type="scientific">Dinghuibacter silviterrae</name>
    <dbReference type="NCBI Taxonomy" id="1539049"/>
    <lineage>
        <taxon>Bacteria</taxon>
        <taxon>Pseudomonadati</taxon>
        <taxon>Bacteroidota</taxon>
        <taxon>Chitinophagia</taxon>
        <taxon>Chitinophagales</taxon>
        <taxon>Chitinophagaceae</taxon>
        <taxon>Dinghuibacter</taxon>
    </lineage>
</organism>
<evidence type="ECO:0000313" key="2">
    <source>
        <dbReference type="EMBL" id="TDX00057.1"/>
    </source>
</evidence>
<dbReference type="Proteomes" id="UP000294498">
    <property type="component" value="Unassembled WGS sequence"/>
</dbReference>
<dbReference type="OrthoDB" id="745212at2"/>
<dbReference type="EMBL" id="SODV01000001">
    <property type="protein sequence ID" value="TDX00057.1"/>
    <property type="molecule type" value="Genomic_DNA"/>
</dbReference>
<keyword evidence="1" id="KW-0812">Transmembrane</keyword>
<gene>
    <name evidence="2" type="ORF">EDB95_1073</name>
</gene>
<comment type="caution">
    <text evidence="2">The sequence shown here is derived from an EMBL/GenBank/DDBJ whole genome shotgun (WGS) entry which is preliminary data.</text>
</comment>
<sequence length="352" mass="38701">MSVGKNEISLKEIILRVGEWVRYLVSKWLILLIAGIAGGGIGLAYAFLKQPTYTGALTFVLSNESRAGGLSSIAGQFGIDIGSEGENSGAFEGENITQLLKSERIIRGAIFKTVPPRGTLLINLIGEKSGLFRRWMQNERVSGLIPFSADTTVPIQDSLISVLHGYIMKNYLDISKPDKKLSFYLVSATTPDEDISIYLTRYLVEEAAHLYIETKTATAKANLDMLQHEADSLRIKLEGAIYSTANKVDNTFNLNPALQVQRAPVQQHQIQSQVLGTAYGEVIRNLEIAKITLQKEMPLYQIIDEPRTPLVRMKFGKLKGIILGGLIAGILCAIVLLVANSFKEMMKSSANI</sequence>
<dbReference type="PANTHER" id="PTHR32309">
    <property type="entry name" value="TYROSINE-PROTEIN KINASE"/>
    <property type="match status" value="1"/>
</dbReference>
<feature type="transmembrane region" description="Helical" evidence="1">
    <location>
        <begin position="320"/>
        <end position="339"/>
    </location>
</feature>
<evidence type="ECO:0008006" key="4">
    <source>
        <dbReference type="Google" id="ProtNLM"/>
    </source>
</evidence>
<dbReference type="RefSeq" id="WP_133991291.1">
    <property type="nucleotide sequence ID" value="NZ_SODV01000001.1"/>
</dbReference>
<evidence type="ECO:0000256" key="1">
    <source>
        <dbReference type="SAM" id="Phobius"/>
    </source>
</evidence>
<protein>
    <recommendedName>
        <fullName evidence="4">Subunit length determinant protein</fullName>
    </recommendedName>
</protein>
<dbReference type="InterPro" id="IPR050445">
    <property type="entry name" value="Bact_polysacc_biosynth/exp"/>
</dbReference>
<feature type="transmembrane region" description="Helical" evidence="1">
    <location>
        <begin position="28"/>
        <end position="48"/>
    </location>
</feature>
<keyword evidence="1" id="KW-0472">Membrane</keyword>
<dbReference type="PANTHER" id="PTHR32309:SF31">
    <property type="entry name" value="CAPSULAR EXOPOLYSACCHARIDE FAMILY"/>
    <property type="match status" value="1"/>
</dbReference>
<proteinExistence type="predicted"/>
<keyword evidence="1" id="KW-1133">Transmembrane helix</keyword>
<evidence type="ECO:0000313" key="3">
    <source>
        <dbReference type="Proteomes" id="UP000294498"/>
    </source>
</evidence>
<accession>A0A4R8DRS4</accession>
<keyword evidence="3" id="KW-1185">Reference proteome</keyword>
<reference evidence="2 3" key="1">
    <citation type="submission" date="2019-03" db="EMBL/GenBank/DDBJ databases">
        <title>Genomic Encyclopedia of Type Strains, Phase IV (KMG-IV): sequencing the most valuable type-strain genomes for metagenomic binning, comparative biology and taxonomic classification.</title>
        <authorList>
            <person name="Goeker M."/>
        </authorList>
    </citation>
    <scope>NUCLEOTIDE SEQUENCE [LARGE SCALE GENOMIC DNA]</scope>
    <source>
        <strain evidence="2 3">DSM 100059</strain>
    </source>
</reference>
<dbReference type="AlphaFoldDB" id="A0A4R8DRS4"/>
<name>A0A4R8DRS4_9BACT</name>